<keyword evidence="13" id="KW-1185">Reference proteome</keyword>
<feature type="chain" id="PRO_5029038157" description="Carboxylic ester hydrolase" evidence="9">
    <location>
        <begin position="20"/>
        <end position="377"/>
    </location>
</feature>
<dbReference type="GO" id="GO:0030248">
    <property type="term" value="F:cellulose binding"/>
    <property type="evidence" value="ECO:0007669"/>
    <property type="project" value="InterPro"/>
</dbReference>
<dbReference type="InterPro" id="IPR029058">
    <property type="entry name" value="AB_hydrolase_fold"/>
</dbReference>
<sequence length="377" mass="39253">MHLLPSLAALFALATSVTALTSSLKQVTAFKSGPTAAGMYIYVPTTKKALAPIIVAIHHCQGTGSGYFGETKYAQYADTYGYIVIYPNSPSSGGCWDVSSKASLTHNGGGDSQTIVNMVSYAVSNYGGDASKVYVTGSSSGAMMTNVLAGAYPEVFQAASVYSGVPDGCFYVPSATAGMATPAWNSQCANGKTVQSAETWGNLVRSYYPGYTGSRPKMLIWHGTVDTTLYYQNLAESLKEWSNVLGVTFSRNVTNSPQSSYTQIVYGDGTKLVGYSAVGVGHTVPVHETNDLAWFCISQACAGSSTTSVSGITTSKTETSSSSKVDTTSPVSSSTAAPGGCLASRYGQCGGTGWTGCSSCESGTTCTFSNDWYSQCS</sequence>
<comment type="caution">
    <text evidence="12">The sequence shown here is derived from an EMBL/GenBank/DDBJ whole genome shotgun (WGS) entry which is preliminary data.</text>
</comment>
<dbReference type="PROSITE" id="PS51164">
    <property type="entry name" value="CBM1_2"/>
    <property type="match status" value="1"/>
</dbReference>
<evidence type="ECO:0000313" key="12">
    <source>
        <dbReference type="EMBL" id="TGO67198.1"/>
    </source>
</evidence>
<dbReference type="STRING" id="278938.A0A4Z1J0N7"/>
<keyword evidence="4 9" id="KW-0732">Signal</keyword>
<keyword evidence="2 9" id="KW-0719">Serine esterase</keyword>
<dbReference type="SMART" id="SM00236">
    <property type="entry name" value="fCBD"/>
    <property type="match status" value="1"/>
</dbReference>
<reference evidence="12 13" key="1">
    <citation type="submission" date="2017-12" db="EMBL/GenBank/DDBJ databases">
        <title>Comparative genomics of Botrytis spp.</title>
        <authorList>
            <person name="Valero-Jimenez C.A."/>
            <person name="Tapia P."/>
            <person name="Veloso J."/>
            <person name="Silva-Moreno E."/>
            <person name="Staats M."/>
            <person name="Valdes J.H."/>
            <person name="Van Kan J.A.L."/>
        </authorList>
    </citation>
    <scope>NUCLEOTIDE SEQUENCE [LARGE SCALE GENOMIC DNA]</scope>
    <source>
        <strain evidence="12 13">Be9601</strain>
    </source>
</reference>
<accession>A0A4Z1J0N7</accession>
<dbReference type="InterPro" id="IPR010126">
    <property type="entry name" value="Esterase_phb"/>
</dbReference>
<dbReference type="AlphaFoldDB" id="A0A4Z1J0N7"/>
<dbReference type="GO" id="GO:0052689">
    <property type="term" value="F:carboxylic ester hydrolase activity"/>
    <property type="evidence" value="ECO:0007669"/>
    <property type="project" value="UniProtKB-KW"/>
</dbReference>
<evidence type="ECO:0000256" key="7">
    <source>
        <dbReference type="ARBA" id="ARBA00023277"/>
    </source>
</evidence>
<keyword evidence="6" id="KW-0325">Glycoprotein</keyword>
<dbReference type="Proteomes" id="UP000297229">
    <property type="component" value="Unassembled WGS sequence"/>
</dbReference>
<comment type="similarity">
    <text evidence="9">Belongs to the carbohydrate esterase 1 (CE1) family.</text>
</comment>
<evidence type="ECO:0000256" key="8">
    <source>
        <dbReference type="ARBA" id="ARBA00023326"/>
    </source>
</evidence>
<evidence type="ECO:0000256" key="2">
    <source>
        <dbReference type="ARBA" id="ARBA00022487"/>
    </source>
</evidence>
<dbReference type="PROSITE" id="PS00562">
    <property type="entry name" value="CBM1_1"/>
    <property type="match status" value="1"/>
</dbReference>
<dbReference type="EMBL" id="PQXM01000904">
    <property type="protein sequence ID" value="TGO67198.1"/>
    <property type="molecule type" value="Genomic_DNA"/>
</dbReference>
<evidence type="ECO:0000256" key="10">
    <source>
        <dbReference type="SAM" id="MobiDB-lite"/>
    </source>
</evidence>
<keyword evidence="8 9" id="KW-0624">Polysaccharide degradation</keyword>
<keyword evidence="5 9" id="KW-0378">Hydrolase</keyword>
<evidence type="ECO:0000256" key="1">
    <source>
        <dbReference type="ARBA" id="ARBA00004613"/>
    </source>
</evidence>
<feature type="region of interest" description="Disordered" evidence="10">
    <location>
        <begin position="305"/>
        <end position="336"/>
    </location>
</feature>
<evidence type="ECO:0000256" key="5">
    <source>
        <dbReference type="ARBA" id="ARBA00022801"/>
    </source>
</evidence>
<comment type="subcellular location">
    <subcellularLocation>
        <location evidence="1 9">Secreted</location>
    </subcellularLocation>
</comment>
<dbReference type="PANTHER" id="PTHR43037">
    <property type="entry name" value="UNNAMED PRODUCT-RELATED"/>
    <property type="match status" value="1"/>
</dbReference>
<dbReference type="EC" id="3.1.1.-" evidence="9"/>
<dbReference type="GO" id="GO:0005576">
    <property type="term" value="C:extracellular region"/>
    <property type="evidence" value="ECO:0007669"/>
    <property type="project" value="UniProtKB-SubCell"/>
</dbReference>
<dbReference type="InterPro" id="IPR000254">
    <property type="entry name" value="CBD"/>
</dbReference>
<evidence type="ECO:0000313" key="13">
    <source>
        <dbReference type="Proteomes" id="UP000297229"/>
    </source>
</evidence>
<evidence type="ECO:0000256" key="9">
    <source>
        <dbReference type="RuleBase" id="RU367147"/>
    </source>
</evidence>
<comment type="function">
    <text evidence="9">Esterase involved in the hydrolysis of xylan, a major structural heterogeneous polysaccharide found in plant biomass representing the second most abundant polysaccharide in the biosphere, after cellulose.</text>
</comment>
<evidence type="ECO:0000256" key="4">
    <source>
        <dbReference type="ARBA" id="ARBA00022729"/>
    </source>
</evidence>
<organism evidence="12 13">
    <name type="scientific">Botrytis elliptica</name>
    <dbReference type="NCBI Taxonomy" id="278938"/>
    <lineage>
        <taxon>Eukaryota</taxon>
        <taxon>Fungi</taxon>
        <taxon>Dikarya</taxon>
        <taxon>Ascomycota</taxon>
        <taxon>Pezizomycotina</taxon>
        <taxon>Leotiomycetes</taxon>
        <taxon>Helotiales</taxon>
        <taxon>Sclerotiniaceae</taxon>
        <taxon>Botrytis</taxon>
    </lineage>
</organism>
<feature type="signal peptide" evidence="9">
    <location>
        <begin position="1"/>
        <end position="19"/>
    </location>
</feature>
<dbReference type="Pfam" id="PF00734">
    <property type="entry name" value="CBM_1"/>
    <property type="match status" value="1"/>
</dbReference>
<feature type="compositionally biased region" description="Low complexity" evidence="10">
    <location>
        <begin position="305"/>
        <end position="335"/>
    </location>
</feature>
<keyword evidence="7 9" id="KW-0119">Carbohydrate metabolism</keyword>
<dbReference type="NCBIfam" id="TIGR01840">
    <property type="entry name" value="esterase_phb"/>
    <property type="match status" value="1"/>
</dbReference>
<dbReference type="Gene3D" id="3.40.50.1820">
    <property type="entry name" value="alpha/beta hydrolase"/>
    <property type="match status" value="1"/>
</dbReference>
<keyword evidence="3 9" id="KW-0964">Secreted</keyword>
<dbReference type="GO" id="GO:0045493">
    <property type="term" value="P:xylan catabolic process"/>
    <property type="evidence" value="ECO:0007669"/>
    <property type="project" value="UniProtKB-UniRule"/>
</dbReference>
<proteinExistence type="inferred from homology"/>
<dbReference type="InterPro" id="IPR050955">
    <property type="entry name" value="Plant_Biomass_Hydrol_Est"/>
</dbReference>
<evidence type="ECO:0000259" key="11">
    <source>
        <dbReference type="PROSITE" id="PS51164"/>
    </source>
</evidence>
<evidence type="ECO:0000256" key="3">
    <source>
        <dbReference type="ARBA" id="ARBA00022525"/>
    </source>
</evidence>
<dbReference type="SUPFAM" id="SSF53474">
    <property type="entry name" value="alpha/beta-Hydrolases"/>
    <property type="match status" value="2"/>
</dbReference>
<evidence type="ECO:0000256" key="6">
    <source>
        <dbReference type="ARBA" id="ARBA00023180"/>
    </source>
</evidence>
<gene>
    <name evidence="12" type="ORF">BELL_0906g00030</name>
</gene>
<dbReference type="PANTHER" id="PTHR43037:SF3">
    <property type="entry name" value="FERULOYL ESTERASE B"/>
    <property type="match status" value="1"/>
</dbReference>
<protein>
    <recommendedName>
        <fullName evidence="9">Carboxylic ester hydrolase</fullName>
        <ecNumber evidence="9">3.1.1.-</ecNumber>
    </recommendedName>
</protein>
<dbReference type="OrthoDB" id="2425929at2759"/>
<name>A0A4Z1J0N7_9HELO</name>
<dbReference type="Pfam" id="PF10503">
    <property type="entry name" value="Esterase_PHB"/>
    <property type="match status" value="1"/>
</dbReference>
<feature type="domain" description="CBM1" evidence="11">
    <location>
        <begin position="341"/>
        <end position="377"/>
    </location>
</feature>